<evidence type="ECO:0000313" key="2">
    <source>
        <dbReference type="EMBL" id="GHG59279.1"/>
    </source>
</evidence>
<organism evidence="2 3">
    <name type="scientific">Alishewanella longhuensis</name>
    <dbReference type="NCBI Taxonomy" id="1091037"/>
    <lineage>
        <taxon>Bacteria</taxon>
        <taxon>Pseudomonadati</taxon>
        <taxon>Pseudomonadota</taxon>
        <taxon>Gammaproteobacteria</taxon>
        <taxon>Alteromonadales</taxon>
        <taxon>Alteromonadaceae</taxon>
        <taxon>Alishewanella</taxon>
    </lineage>
</organism>
<evidence type="ECO:0008006" key="4">
    <source>
        <dbReference type="Google" id="ProtNLM"/>
    </source>
</evidence>
<dbReference type="EMBL" id="BNAO01000001">
    <property type="protein sequence ID" value="GHG59279.1"/>
    <property type="molecule type" value="Genomic_DNA"/>
</dbReference>
<dbReference type="RefSeq" id="WP_189429231.1">
    <property type="nucleotide sequence ID" value="NZ_BNAO01000001.1"/>
</dbReference>
<feature type="signal peptide" evidence="1">
    <location>
        <begin position="1"/>
        <end position="18"/>
    </location>
</feature>
<sequence length="294" mass="33300">MLRIFGCFILLCGFNSFAAVQQIKTIYELQNSPHRELVEYALQVTAQDFGAATLVFVEATTQGRVEQLLRAGELLDLAVFAPNLQREKTLLPVYFPLSRGLLGFRVCLINQGQQQKFDKIHSVDDWIKAEILIGQGANWPDVEVLRANNLQVTTNPLPALLFEMLRQQRFDCYARGINEINYELALPESAGLQLESKLLLFYPQPAMLFVAPNQPELARRLLLGLEHAWHSGFMAQHFATHYGSLIKQVQCEQRRLLILKNPALTPETEQAMRIYALTPLQIQQKPLTGCVPEA</sequence>
<evidence type="ECO:0000313" key="3">
    <source>
        <dbReference type="Proteomes" id="UP000659697"/>
    </source>
</evidence>
<comment type="caution">
    <text evidence="2">The sequence shown here is derived from an EMBL/GenBank/DDBJ whole genome shotgun (WGS) entry which is preliminary data.</text>
</comment>
<reference evidence="3" key="1">
    <citation type="journal article" date="2019" name="Int. J. Syst. Evol. Microbiol.">
        <title>The Global Catalogue of Microorganisms (GCM) 10K type strain sequencing project: providing services to taxonomists for standard genome sequencing and annotation.</title>
        <authorList>
            <consortium name="The Broad Institute Genomics Platform"/>
            <consortium name="The Broad Institute Genome Sequencing Center for Infectious Disease"/>
            <person name="Wu L."/>
            <person name="Ma J."/>
        </authorList>
    </citation>
    <scope>NUCLEOTIDE SEQUENCE [LARGE SCALE GENOMIC DNA]</scope>
    <source>
        <strain evidence="3">CGMCC 1.7003</strain>
    </source>
</reference>
<accession>A0ABQ3KT38</accession>
<name>A0ABQ3KT38_9ALTE</name>
<keyword evidence="3" id="KW-1185">Reference proteome</keyword>
<dbReference type="SUPFAM" id="SSF53850">
    <property type="entry name" value="Periplasmic binding protein-like II"/>
    <property type="match status" value="1"/>
</dbReference>
<feature type="chain" id="PRO_5046299467" description="Solute-binding protein family 3/N-terminal domain-containing protein" evidence="1">
    <location>
        <begin position="19"/>
        <end position="294"/>
    </location>
</feature>
<protein>
    <recommendedName>
        <fullName evidence="4">Solute-binding protein family 3/N-terminal domain-containing protein</fullName>
    </recommendedName>
</protein>
<evidence type="ECO:0000256" key="1">
    <source>
        <dbReference type="SAM" id="SignalP"/>
    </source>
</evidence>
<dbReference type="Proteomes" id="UP000659697">
    <property type="component" value="Unassembled WGS sequence"/>
</dbReference>
<keyword evidence="1" id="KW-0732">Signal</keyword>
<gene>
    <name evidence="2" type="ORF">GCM10010919_01670</name>
</gene>
<proteinExistence type="predicted"/>